<dbReference type="EMBL" id="HBUF01516761">
    <property type="protein sequence ID" value="CAG6748013.1"/>
    <property type="molecule type" value="Transcribed_RNA"/>
</dbReference>
<protein>
    <submittedName>
        <fullName evidence="1">Uncharacterized protein</fullName>
    </submittedName>
</protein>
<dbReference type="AlphaFoldDB" id="A0A8D8ZHP3"/>
<sequence length="109" mass="12998">MRRNEQKYLQDQFLILANQRITIVTLIYNKTTNTTHKLEHLVRNHRDLKHSILSTQYTHKKKNDIFLRNLKQNVDVEIERQNVGVSFGNYNKHISDKIITIYILSGHRA</sequence>
<proteinExistence type="predicted"/>
<evidence type="ECO:0000313" key="1">
    <source>
        <dbReference type="EMBL" id="CAG6748013.1"/>
    </source>
</evidence>
<organism evidence="1">
    <name type="scientific">Cacopsylla melanoneura</name>
    <dbReference type="NCBI Taxonomy" id="428564"/>
    <lineage>
        <taxon>Eukaryota</taxon>
        <taxon>Metazoa</taxon>
        <taxon>Ecdysozoa</taxon>
        <taxon>Arthropoda</taxon>
        <taxon>Hexapoda</taxon>
        <taxon>Insecta</taxon>
        <taxon>Pterygota</taxon>
        <taxon>Neoptera</taxon>
        <taxon>Paraneoptera</taxon>
        <taxon>Hemiptera</taxon>
        <taxon>Sternorrhyncha</taxon>
        <taxon>Psylloidea</taxon>
        <taxon>Psyllidae</taxon>
        <taxon>Psyllinae</taxon>
        <taxon>Cacopsylla</taxon>
    </lineage>
</organism>
<reference evidence="1" key="1">
    <citation type="submission" date="2021-05" db="EMBL/GenBank/DDBJ databases">
        <authorList>
            <person name="Alioto T."/>
            <person name="Alioto T."/>
            <person name="Gomez Garrido J."/>
        </authorList>
    </citation>
    <scope>NUCLEOTIDE SEQUENCE</scope>
</reference>
<accession>A0A8D8ZHP3</accession>
<name>A0A8D8ZHP3_9HEMI</name>